<keyword evidence="5" id="KW-0067">ATP-binding</keyword>
<dbReference type="PANTHER" id="PTHR24421:SF58">
    <property type="entry name" value="SIGNAL TRANSDUCTION HISTIDINE-PROTEIN KINASE_PHOSPHATASE UHPB"/>
    <property type="match status" value="1"/>
</dbReference>
<evidence type="ECO:0000256" key="2">
    <source>
        <dbReference type="ARBA" id="ARBA00022777"/>
    </source>
</evidence>
<dbReference type="Gene3D" id="1.20.5.1930">
    <property type="match status" value="1"/>
</dbReference>
<reference evidence="5 6" key="1">
    <citation type="submission" date="2024-04" db="EMBL/GenBank/DDBJ databases">
        <title>Novel species of the genus Ideonella isolated from streams.</title>
        <authorList>
            <person name="Lu H."/>
        </authorList>
    </citation>
    <scope>NUCLEOTIDE SEQUENCE [LARGE SCALE GENOMIC DNA]</scope>
    <source>
        <strain evidence="5 6">DXS29W</strain>
    </source>
</reference>
<sequence length="348" mass="38894">MNASNPMRAPGPRIHRSVARWVAWARGALQDTASRPRRGPGDLVWVLAVTACTYGLAVCFEWHEQLGRWLARYEHWQLDELPLALAVLACGLAWYAFRRRREAWLEVRRREQAERHVSALLTHNRELAQRLISLQESERRMLARELHDEFGQRCSAIRAETAWLRRCAVGDRDGMLAAARRADNAAHDLNQLVRDLLRRLRPADLDALGLVAALQAQCEAWEERSGVSCTFHHEGVPSSLGESVDIAIYRTVQEGLTNVMRHARASQVRIRLVRPSPDALQLIIHDDGRGMDVTAATRGLGLLGARERAAAVGGRLDVTSRLGQGVRLALHVPLAATEPCTVDQREAA</sequence>
<dbReference type="CDD" id="cd16917">
    <property type="entry name" value="HATPase_UhpB-NarQ-NarX-like"/>
    <property type="match status" value="1"/>
</dbReference>
<feature type="domain" description="Histidine kinase" evidence="4">
    <location>
        <begin position="248"/>
        <end position="336"/>
    </location>
</feature>
<keyword evidence="1" id="KW-0808">Transferase</keyword>
<dbReference type="PANTHER" id="PTHR24421">
    <property type="entry name" value="NITRATE/NITRITE SENSOR PROTEIN NARX-RELATED"/>
    <property type="match status" value="1"/>
</dbReference>
<accession>A0ABU9BJU8</accession>
<name>A0ABU9BJU8_9BURK</name>
<evidence type="ECO:0000259" key="4">
    <source>
        <dbReference type="PROSITE" id="PS50109"/>
    </source>
</evidence>
<dbReference type="EMBL" id="JBBUTG010000001">
    <property type="protein sequence ID" value="MEK8029763.1"/>
    <property type="molecule type" value="Genomic_DNA"/>
</dbReference>
<organism evidence="5 6">
    <name type="scientific">Ideonella lacteola</name>
    <dbReference type="NCBI Taxonomy" id="2984193"/>
    <lineage>
        <taxon>Bacteria</taxon>
        <taxon>Pseudomonadati</taxon>
        <taxon>Pseudomonadota</taxon>
        <taxon>Betaproteobacteria</taxon>
        <taxon>Burkholderiales</taxon>
        <taxon>Sphaerotilaceae</taxon>
        <taxon>Ideonella</taxon>
    </lineage>
</organism>
<dbReference type="InterPro" id="IPR003594">
    <property type="entry name" value="HATPase_dom"/>
</dbReference>
<protein>
    <submittedName>
        <fullName evidence="5">ATP-binding protein</fullName>
    </submittedName>
</protein>
<keyword evidence="3" id="KW-0902">Two-component regulatory system</keyword>
<gene>
    <name evidence="5" type="ORF">AACH06_02925</name>
</gene>
<dbReference type="InterPro" id="IPR005467">
    <property type="entry name" value="His_kinase_dom"/>
</dbReference>
<evidence type="ECO:0000256" key="3">
    <source>
        <dbReference type="ARBA" id="ARBA00023012"/>
    </source>
</evidence>
<dbReference type="Proteomes" id="UP001371218">
    <property type="component" value="Unassembled WGS sequence"/>
</dbReference>
<keyword evidence="5" id="KW-0547">Nucleotide-binding</keyword>
<dbReference type="InterPro" id="IPR036890">
    <property type="entry name" value="HATPase_C_sf"/>
</dbReference>
<dbReference type="SUPFAM" id="SSF55874">
    <property type="entry name" value="ATPase domain of HSP90 chaperone/DNA topoisomerase II/histidine kinase"/>
    <property type="match status" value="1"/>
</dbReference>
<evidence type="ECO:0000313" key="5">
    <source>
        <dbReference type="EMBL" id="MEK8029763.1"/>
    </source>
</evidence>
<evidence type="ECO:0000313" key="6">
    <source>
        <dbReference type="Proteomes" id="UP001371218"/>
    </source>
</evidence>
<dbReference type="GO" id="GO:0005524">
    <property type="term" value="F:ATP binding"/>
    <property type="evidence" value="ECO:0007669"/>
    <property type="project" value="UniProtKB-KW"/>
</dbReference>
<dbReference type="Pfam" id="PF02518">
    <property type="entry name" value="HATPase_c"/>
    <property type="match status" value="1"/>
</dbReference>
<dbReference type="Gene3D" id="3.30.565.10">
    <property type="entry name" value="Histidine kinase-like ATPase, C-terminal domain"/>
    <property type="match status" value="1"/>
</dbReference>
<dbReference type="InterPro" id="IPR011712">
    <property type="entry name" value="Sig_transdc_His_kin_sub3_dim/P"/>
</dbReference>
<proteinExistence type="predicted"/>
<dbReference type="Pfam" id="PF07730">
    <property type="entry name" value="HisKA_3"/>
    <property type="match status" value="1"/>
</dbReference>
<keyword evidence="2" id="KW-0418">Kinase</keyword>
<comment type="caution">
    <text evidence="5">The sequence shown here is derived from an EMBL/GenBank/DDBJ whole genome shotgun (WGS) entry which is preliminary data.</text>
</comment>
<dbReference type="PROSITE" id="PS50109">
    <property type="entry name" value="HIS_KIN"/>
    <property type="match status" value="1"/>
</dbReference>
<dbReference type="InterPro" id="IPR050482">
    <property type="entry name" value="Sensor_HK_TwoCompSys"/>
</dbReference>
<evidence type="ECO:0000256" key="1">
    <source>
        <dbReference type="ARBA" id="ARBA00022679"/>
    </source>
</evidence>
<keyword evidence="6" id="KW-1185">Reference proteome</keyword>
<dbReference type="SMART" id="SM00387">
    <property type="entry name" value="HATPase_c"/>
    <property type="match status" value="1"/>
</dbReference>
<dbReference type="RefSeq" id="WP_341424096.1">
    <property type="nucleotide sequence ID" value="NZ_JBBUTG010000001.1"/>
</dbReference>